<accession>A0AAD9QGM4</accession>
<dbReference type="AlphaFoldDB" id="A0AAD9QGM4"/>
<dbReference type="PRINTS" id="PR00024">
    <property type="entry name" value="HOMEOBOX"/>
</dbReference>
<dbReference type="PANTHER" id="PTHR24333:SF5">
    <property type="entry name" value="VENT HOMEOBOX"/>
    <property type="match status" value="1"/>
</dbReference>
<dbReference type="Proteomes" id="UP001249851">
    <property type="component" value="Unassembled WGS sequence"/>
</dbReference>
<dbReference type="PANTHER" id="PTHR24333">
    <property type="entry name" value="HOMEO BOX HB9 LIKE A-RELATED"/>
    <property type="match status" value="1"/>
</dbReference>
<protein>
    <submittedName>
        <fullName evidence="8">Homeobox protein vex1</fullName>
    </submittedName>
</protein>
<dbReference type="PROSITE" id="PS50071">
    <property type="entry name" value="HOMEOBOX_2"/>
    <property type="match status" value="1"/>
</dbReference>
<evidence type="ECO:0000256" key="2">
    <source>
        <dbReference type="ARBA" id="ARBA00023125"/>
    </source>
</evidence>
<evidence type="ECO:0000256" key="6">
    <source>
        <dbReference type="RuleBase" id="RU000682"/>
    </source>
</evidence>
<gene>
    <name evidence="8" type="ORF">P5673_016909</name>
</gene>
<keyword evidence="3 5" id="KW-0371">Homeobox</keyword>
<evidence type="ECO:0000313" key="9">
    <source>
        <dbReference type="Proteomes" id="UP001249851"/>
    </source>
</evidence>
<dbReference type="GO" id="GO:0000981">
    <property type="term" value="F:DNA-binding transcription factor activity, RNA polymerase II-specific"/>
    <property type="evidence" value="ECO:0007669"/>
    <property type="project" value="InterPro"/>
</dbReference>
<name>A0AAD9QGM4_ACRCE</name>
<dbReference type="PROSITE" id="PS00027">
    <property type="entry name" value="HOMEOBOX_1"/>
    <property type="match status" value="1"/>
</dbReference>
<organism evidence="8 9">
    <name type="scientific">Acropora cervicornis</name>
    <name type="common">Staghorn coral</name>
    <dbReference type="NCBI Taxonomy" id="6130"/>
    <lineage>
        <taxon>Eukaryota</taxon>
        <taxon>Metazoa</taxon>
        <taxon>Cnidaria</taxon>
        <taxon>Anthozoa</taxon>
        <taxon>Hexacorallia</taxon>
        <taxon>Scleractinia</taxon>
        <taxon>Astrocoeniina</taxon>
        <taxon>Acroporidae</taxon>
        <taxon>Acropora</taxon>
    </lineage>
</organism>
<keyword evidence="9" id="KW-1185">Reference proteome</keyword>
<dbReference type="Gene3D" id="1.10.10.60">
    <property type="entry name" value="Homeodomain-like"/>
    <property type="match status" value="1"/>
</dbReference>
<reference evidence="8" key="1">
    <citation type="journal article" date="2023" name="G3 (Bethesda)">
        <title>Whole genome assembly and annotation of the endangered Caribbean coral Acropora cervicornis.</title>
        <authorList>
            <person name="Selwyn J.D."/>
            <person name="Vollmer S.V."/>
        </authorList>
    </citation>
    <scope>NUCLEOTIDE SEQUENCE</scope>
    <source>
        <strain evidence="8">K2</strain>
    </source>
</reference>
<dbReference type="GO" id="GO:0003677">
    <property type="term" value="F:DNA binding"/>
    <property type="evidence" value="ECO:0007669"/>
    <property type="project" value="UniProtKB-UniRule"/>
</dbReference>
<feature type="domain" description="Homeobox" evidence="7">
    <location>
        <begin position="78"/>
        <end position="138"/>
    </location>
</feature>
<feature type="DNA-binding region" description="Homeobox" evidence="5">
    <location>
        <begin position="80"/>
        <end position="139"/>
    </location>
</feature>
<dbReference type="InterPro" id="IPR009057">
    <property type="entry name" value="Homeodomain-like_sf"/>
</dbReference>
<dbReference type="SMART" id="SM00389">
    <property type="entry name" value="HOX"/>
    <property type="match status" value="1"/>
</dbReference>
<dbReference type="SUPFAM" id="SSF46689">
    <property type="entry name" value="Homeodomain-like"/>
    <property type="match status" value="1"/>
</dbReference>
<keyword evidence="2 5" id="KW-0238">DNA-binding</keyword>
<keyword evidence="4 5" id="KW-0539">Nucleus</keyword>
<reference evidence="8" key="2">
    <citation type="journal article" date="2023" name="Science">
        <title>Genomic signatures of disease resistance in endangered staghorn corals.</title>
        <authorList>
            <person name="Vollmer S.V."/>
            <person name="Selwyn J.D."/>
            <person name="Despard B.A."/>
            <person name="Roesel C.L."/>
        </authorList>
    </citation>
    <scope>NUCLEOTIDE SEQUENCE</scope>
    <source>
        <strain evidence="8">K2</strain>
    </source>
</reference>
<dbReference type="InterPro" id="IPR050848">
    <property type="entry name" value="Homeobox_TF"/>
</dbReference>
<evidence type="ECO:0000313" key="8">
    <source>
        <dbReference type="EMBL" id="KAK2560545.1"/>
    </source>
</evidence>
<dbReference type="EMBL" id="JARQWQ010000036">
    <property type="protein sequence ID" value="KAK2560545.1"/>
    <property type="molecule type" value="Genomic_DNA"/>
</dbReference>
<sequence>MEGVEKKMEGQELWKQNLPDLKYSPPVHKPLELKTDELGKKTCLPIIDCCQFPQYAERIIPPQSNFAHDSKSKPSHVQKAVKSRSSFSLEQIMHLERVFEQQKYLGSRDRKKISDQLQMTETQVKTWFQNRRMKQKRKQAEDVERRAKLAFISNLAHNMNHGYQARPYPPPSYSDTPLILRHDLKPEYGCPPALPWNSQLPRYSPPPPYWASFPGLHPPQP</sequence>
<dbReference type="InterPro" id="IPR020479">
    <property type="entry name" value="HD_metazoa"/>
</dbReference>
<proteinExistence type="predicted"/>
<dbReference type="GO" id="GO:0005634">
    <property type="term" value="C:nucleus"/>
    <property type="evidence" value="ECO:0007669"/>
    <property type="project" value="UniProtKB-SubCell"/>
</dbReference>
<evidence type="ECO:0000256" key="5">
    <source>
        <dbReference type="PROSITE-ProRule" id="PRU00108"/>
    </source>
</evidence>
<evidence type="ECO:0000256" key="1">
    <source>
        <dbReference type="ARBA" id="ARBA00004123"/>
    </source>
</evidence>
<evidence type="ECO:0000259" key="7">
    <source>
        <dbReference type="PROSITE" id="PS50071"/>
    </source>
</evidence>
<comment type="subcellular location">
    <subcellularLocation>
        <location evidence="1 5 6">Nucleus</location>
    </subcellularLocation>
</comment>
<dbReference type="CDD" id="cd00086">
    <property type="entry name" value="homeodomain"/>
    <property type="match status" value="1"/>
</dbReference>
<evidence type="ECO:0000256" key="3">
    <source>
        <dbReference type="ARBA" id="ARBA00023155"/>
    </source>
</evidence>
<evidence type="ECO:0000256" key="4">
    <source>
        <dbReference type="ARBA" id="ARBA00023242"/>
    </source>
</evidence>
<dbReference type="InterPro" id="IPR001356">
    <property type="entry name" value="HD"/>
</dbReference>
<comment type="caution">
    <text evidence="8">The sequence shown here is derived from an EMBL/GenBank/DDBJ whole genome shotgun (WGS) entry which is preliminary data.</text>
</comment>
<dbReference type="Pfam" id="PF00046">
    <property type="entry name" value="Homeodomain"/>
    <property type="match status" value="1"/>
</dbReference>
<dbReference type="InterPro" id="IPR017970">
    <property type="entry name" value="Homeobox_CS"/>
</dbReference>